<dbReference type="GO" id="GO:0016829">
    <property type="term" value="F:lyase activity"/>
    <property type="evidence" value="ECO:0007669"/>
    <property type="project" value="UniProtKB-KW"/>
</dbReference>
<evidence type="ECO:0000313" key="6">
    <source>
        <dbReference type="Proteomes" id="UP001500729"/>
    </source>
</evidence>
<dbReference type="InterPro" id="IPR015813">
    <property type="entry name" value="Pyrv/PenolPyrv_kinase-like_dom"/>
</dbReference>
<reference evidence="5 6" key="1">
    <citation type="journal article" date="2019" name="Int. J. Syst. Evol. Microbiol.">
        <title>The Global Catalogue of Microorganisms (GCM) 10K type strain sequencing project: providing services to taxonomists for standard genome sequencing and annotation.</title>
        <authorList>
            <consortium name="The Broad Institute Genomics Platform"/>
            <consortium name="The Broad Institute Genome Sequencing Center for Infectious Disease"/>
            <person name="Wu L."/>
            <person name="Ma J."/>
        </authorList>
    </citation>
    <scope>NUCLEOTIDE SEQUENCE [LARGE SCALE GENOMIC DNA]</scope>
    <source>
        <strain evidence="5 6">JCM 10303</strain>
    </source>
</reference>
<comment type="caution">
    <text evidence="5">The sequence shown here is derived from an EMBL/GenBank/DDBJ whole genome shotgun (WGS) entry which is preliminary data.</text>
</comment>
<protein>
    <submittedName>
        <fullName evidence="5">Aldolase/citrate lyase family protein</fullName>
    </submittedName>
</protein>
<comment type="similarity">
    <text evidence="1">Belongs to the HpcH/HpaI aldolase family.</text>
</comment>
<evidence type="ECO:0000256" key="1">
    <source>
        <dbReference type="ARBA" id="ARBA00005568"/>
    </source>
</evidence>
<organism evidence="5 6">
    <name type="scientific">Saccharopolyspora erythraea</name>
    <name type="common">Streptomyces erythraeus</name>
    <dbReference type="NCBI Taxonomy" id="1836"/>
    <lineage>
        <taxon>Bacteria</taxon>
        <taxon>Bacillati</taxon>
        <taxon>Actinomycetota</taxon>
        <taxon>Actinomycetes</taxon>
        <taxon>Pseudonocardiales</taxon>
        <taxon>Pseudonocardiaceae</taxon>
        <taxon>Saccharopolyspora</taxon>
    </lineage>
</organism>
<evidence type="ECO:0000256" key="2">
    <source>
        <dbReference type="ARBA" id="ARBA00022723"/>
    </source>
</evidence>
<dbReference type="PANTHER" id="PTHR30502">
    <property type="entry name" value="2-KETO-3-DEOXY-L-RHAMNONATE ALDOLASE"/>
    <property type="match status" value="1"/>
</dbReference>
<dbReference type="Proteomes" id="UP001500729">
    <property type="component" value="Unassembled WGS sequence"/>
</dbReference>
<dbReference type="Pfam" id="PF03328">
    <property type="entry name" value="HpcH_HpaI"/>
    <property type="match status" value="1"/>
</dbReference>
<evidence type="ECO:0000259" key="4">
    <source>
        <dbReference type="Pfam" id="PF03328"/>
    </source>
</evidence>
<feature type="domain" description="HpcH/HpaI aldolase/citrate lyase" evidence="4">
    <location>
        <begin position="20"/>
        <end position="234"/>
    </location>
</feature>
<evidence type="ECO:0000313" key="5">
    <source>
        <dbReference type="EMBL" id="GAA0561199.1"/>
    </source>
</evidence>
<accession>A0ABN1E901</accession>
<keyword evidence="2" id="KW-0479">Metal-binding</keyword>
<dbReference type="RefSeq" id="WP_009950550.1">
    <property type="nucleotide sequence ID" value="NZ_BAAAGS010000090.1"/>
</dbReference>
<dbReference type="InterPro" id="IPR040442">
    <property type="entry name" value="Pyrv_kinase-like_dom_sf"/>
</dbReference>
<dbReference type="Gene3D" id="3.20.20.60">
    <property type="entry name" value="Phosphoenolpyruvate-binding domains"/>
    <property type="match status" value="1"/>
</dbReference>
<keyword evidence="6" id="KW-1185">Reference proteome</keyword>
<keyword evidence="3 5" id="KW-0456">Lyase</keyword>
<dbReference type="PANTHER" id="PTHR30502:SF0">
    <property type="entry name" value="PHOSPHOENOLPYRUVATE CARBOXYLASE FAMILY PROTEIN"/>
    <property type="match status" value="1"/>
</dbReference>
<dbReference type="SUPFAM" id="SSF51621">
    <property type="entry name" value="Phosphoenolpyruvate/pyruvate domain"/>
    <property type="match status" value="1"/>
</dbReference>
<evidence type="ECO:0000256" key="3">
    <source>
        <dbReference type="ARBA" id="ARBA00023239"/>
    </source>
</evidence>
<dbReference type="InterPro" id="IPR050251">
    <property type="entry name" value="HpcH-HpaI_aldolase"/>
</dbReference>
<proteinExistence type="inferred from homology"/>
<sequence>MRRELLESGRTTHGGWCCLPGPITAEVMGRAGFDWVCVDTQHGLIGYDVLPSMLQALALTGTPALVRVPWNQPAEIMRALDAGASGVIVPMVQSAREAEQAVRACRYPPQGERSFGPMAPLMRDRGFSTTKANDEVLCAVQIETRSTLDELDEILSVPGVDVAYVGPADLGISLGVAPTLDVVEPGHLAAVERVLSACQEHDVIPGIHCADPRGARRWRDMGFRLLAVATDVRLLELSAAEAVTGAGLSR</sequence>
<dbReference type="InterPro" id="IPR005000">
    <property type="entry name" value="Aldolase/citrate-lyase_domain"/>
</dbReference>
<dbReference type="CDD" id="cd01653">
    <property type="entry name" value="GATase1"/>
    <property type="match status" value="1"/>
</dbReference>
<name>A0ABN1E901_SACER</name>
<gene>
    <name evidence="5" type="ORF">GCM10009533_67650</name>
</gene>
<dbReference type="EMBL" id="BAAAGS010000090">
    <property type="protein sequence ID" value="GAA0561199.1"/>
    <property type="molecule type" value="Genomic_DNA"/>
</dbReference>